<evidence type="ECO:0000256" key="1">
    <source>
        <dbReference type="SAM" id="MobiDB-lite"/>
    </source>
</evidence>
<gene>
    <name evidence="2" type="ORF">CLO192961_LOCUS258927</name>
</gene>
<keyword evidence="3" id="KW-1185">Reference proteome</keyword>
<protein>
    <submittedName>
        <fullName evidence="2">Uncharacterized protein</fullName>
    </submittedName>
</protein>
<proteinExistence type="predicted"/>
<sequence length="217" mass="24722">MYHVAWPNPHEPMPAGQEYIDMKIGDGGKDRFDKYDTHGGSFSWAQSKGQVPSDNAKIHAWEHEAGIRQNGKKVKGKVAGKGGVPRPPPDIKQLIDTPEKFRTNRPGKVEEKAIFGENSKPPPGKNWTEKHRIRPKTQEEINAIHKEKNRPGEAPKAWTIQDLADNIALQQDHIKNHKAGENDSKFREATDQMLEYANHEPIAKTVPYERSLRRRIY</sequence>
<organism evidence="2 3">
    <name type="scientific">Bionectria ochroleuca</name>
    <name type="common">Gliocladium roseum</name>
    <dbReference type="NCBI Taxonomy" id="29856"/>
    <lineage>
        <taxon>Eukaryota</taxon>
        <taxon>Fungi</taxon>
        <taxon>Dikarya</taxon>
        <taxon>Ascomycota</taxon>
        <taxon>Pezizomycotina</taxon>
        <taxon>Sordariomycetes</taxon>
        <taxon>Hypocreomycetidae</taxon>
        <taxon>Hypocreales</taxon>
        <taxon>Bionectriaceae</taxon>
        <taxon>Clonostachys</taxon>
    </lineage>
</organism>
<dbReference type="EMBL" id="CABFNS010000800">
    <property type="protein sequence ID" value="VUC29375.1"/>
    <property type="molecule type" value="Genomic_DNA"/>
</dbReference>
<reference evidence="2 3" key="1">
    <citation type="submission" date="2019-06" db="EMBL/GenBank/DDBJ databases">
        <authorList>
            <person name="Broberg M."/>
        </authorList>
    </citation>
    <scope>NUCLEOTIDE SEQUENCE [LARGE SCALE GENOMIC DNA]</scope>
</reference>
<evidence type="ECO:0000313" key="2">
    <source>
        <dbReference type="EMBL" id="VUC29375.1"/>
    </source>
</evidence>
<comment type="caution">
    <text evidence="2">The sequence shown here is derived from an EMBL/GenBank/DDBJ whole genome shotgun (WGS) entry which is preliminary data.</text>
</comment>
<dbReference type="Proteomes" id="UP000766486">
    <property type="component" value="Unassembled WGS sequence"/>
</dbReference>
<accession>A0ABY6UDX4</accession>
<evidence type="ECO:0000313" key="3">
    <source>
        <dbReference type="Proteomes" id="UP000766486"/>
    </source>
</evidence>
<feature type="region of interest" description="Disordered" evidence="1">
    <location>
        <begin position="69"/>
        <end position="94"/>
    </location>
</feature>
<name>A0ABY6UDX4_BIOOC</name>